<comment type="subcellular location">
    <subcellularLocation>
        <location evidence="1">Membrane</location>
        <topology evidence="1">Single-pass membrane protein</topology>
    </subcellularLocation>
</comment>
<organism evidence="6">
    <name type="scientific">Vaccinia virus</name>
    <name type="common">VACV</name>
    <name type="synonym">Orthopoxvirus vaccinia</name>
    <dbReference type="NCBI Taxonomy" id="10245"/>
    <lineage>
        <taxon>Viruses</taxon>
        <taxon>Varidnaviria</taxon>
        <taxon>Bamfordvirae</taxon>
        <taxon>Nucleocytoviricota</taxon>
        <taxon>Pokkesviricetes</taxon>
        <taxon>Chitovirales</taxon>
        <taxon>Poxviridae</taxon>
        <taxon>Chordopoxvirinae</taxon>
        <taxon>Orthopoxvirus</taxon>
    </lineage>
</organism>
<protein>
    <recommendedName>
        <fullName evidence="7">CPXV078 protein</fullName>
    </recommendedName>
</protein>
<reference evidence="6" key="1">
    <citation type="submission" date="2018-12" db="EMBL/GenBank/DDBJ databases">
        <title>Identification of additional Vaccinia host-range genes.</title>
        <authorList>
            <person name="Mendez-Rios J.D."/>
            <person name="Wyatt L.S."/>
            <person name="Moss B."/>
        </authorList>
    </citation>
    <scope>NUCLEOTIDE SEQUENCE [LARGE SCALE GENOMIC DNA]</scope>
    <source>
        <strain evidence="6">44/47.1 rMVA</strain>
    </source>
</reference>
<dbReference type="Proteomes" id="UP000298571">
    <property type="component" value="Segment"/>
</dbReference>
<name>A0A4P8D4W9_VACCV</name>
<evidence type="ECO:0000256" key="5">
    <source>
        <dbReference type="SAM" id="Phobius"/>
    </source>
</evidence>
<dbReference type="GO" id="GO:0016020">
    <property type="term" value="C:membrane"/>
    <property type="evidence" value="ECO:0007669"/>
    <property type="project" value="UniProtKB-SubCell"/>
</dbReference>
<dbReference type="Pfam" id="PF04497">
    <property type="entry name" value="Pox_E2-like"/>
    <property type="match status" value="2"/>
</dbReference>
<dbReference type="InterPro" id="IPR006732">
    <property type="entry name" value="Poxvirus_O1"/>
</dbReference>
<gene>
    <name evidence="6" type="ORF">44/47.1_rMVA_060</name>
</gene>
<keyword evidence="4 5" id="KW-0472">Membrane</keyword>
<dbReference type="PIRSF" id="PIRSF015980">
    <property type="entry name" value="VAC_O1L"/>
    <property type="match status" value="1"/>
</dbReference>
<evidence type="ECO:0000256" key="2">
    <source>
        <dbReference type="ARBA" id="ARBA00022692"/>
    </source>
</evidence>
<dbReference type="InterPro" id="IPR021155">
    <property type="entry name" value="Poxvirus_E2/O1"/>
</dbReference>
<evidence type="ECO:0000256" key="4">
    <source>
        <dbReference type="ARBA" id="ARBA00023136"/>
    </source>
</evidence>
<evidence type="ECO:0000313" key="6">
    <source>
        <dbReference type="EMBL" id="QCI57283.1"/>
    </source>
</evidence>
<proteinExistence type="predicted"/>
<evidence type="ECO:0000256" key="1">
    <source>
        <dbReference type="ARBA" id="ARBA00004167"/>
    </source>
</evidence>
<accession>A0A4P8D4W9</accession>
<evidence type="ECO:0008006" key="7">
    <source>
        <dbReference type="Google" id="ProtNLM"/>
    </source>
</evidence>
<keyword evidence="2 5" id="KW-0812">Transmembrane</keyword>
<dbReference type="EMBL" id="MK314711">
    <property type="protein sequence ID" value="QCI57283.1"/>
    <property type="molecule type" value="Genomic_DNA"/>
</dbReference>
<sequence length="684" mass="79730">MLRKYKNNEKTILNHVADMFMYPEFARKALSKLISKKLNIEKVSSKHQLVLLDYGLHGLLPKSLYLEAINSDILNVRFFPPEIINVTDIVKALQNSCRVDEYLKAVSLYHKNSLMVSGPNVVKLMIEYNLLTHSDLEWLINENVVKATYLLKINAYMINFKIDLTVDEIIDLVKDIPVGATLHLYNILNNIDLDIVLRISDEYNIPPVHDILSKLTDEEMCIKLVTKYPMDNVINFINQDVRYSPTFIKTIKDFVNEHLPTMYDGLNDYLHSVIIDEDLIEEYKIKSVAMFNLEYKTDVDTLTLDEQIFVEVNISYYDFRYRQFADEFRDYIMIKERRQITMQSGDRIRRFRRPMSLRSTIIKKDTDSLEDILAHIDNARKNSKVSIEDVERIISSFRLNPCVVRRTMLSDIDIKTKIMVLKIVKDWKSCALTLSAIKGIMVTDTINTVLSKILHHHRNVFKYLTSVENKEIAVCNCSRCLSLFYRELKSVRCDLHTDDGLLDRLYDLTRYALHGKINQNLIGQRCWGPLTEMLFNENKKKKLNNLMEYIKISDMLVYGHSIEKTLIPITDSLSFKLSVDTMSVLNDQYAKIVIFFNTIIEYIIATIYYRLTVLDNYTNVKHFVSKVLHTVMEACGVLFSYIKVNDKIEHELEEMVDKGTVPSYLYHLSINVISIILDDINGTR</sequence>
<keyword evidence="3 5" id="KW-1133">Transmembrane helix</keyword>
<evidence type="ECO:0000256" key="3">
    <source>
        <dbReference type="ARBA" id="ARBA00022989"/>
    </source>
</evidence>
<feature type="transmembrane region" description="Helical" evidence="5">
    <location>
        <begin position="592"/>
        <end position="611"/>
    </location>
</feature>